<evidence type="ECO:0008006" key="2">
    <source>
        <dbReference type="Google" id="ProtNLM"/>
    </source>
</evidence>
<accession>X1HQP9</accession>
<proteinExistence type="predicted"/>
<evidence type="ECO:0000313" key="1">
    <source>
        <dbReference type="EMBL" id="GAH59395.1"/>
    </source>
</evidence>
<dbReference type="EMBL" id="BARU01021331">
    <property type="protein sequence ID" value="GAH59395.1"/>
    <property type="molecule type" value="Genomic_DNA"/>
</dbReference>
<sequence>VIQKVEKIKLEITKDLGETSRGEGGFGSTGK</sequence>
<dbReference type="InterPro" id="IPR036157">
    <property type="entry name" value="dUTPase-like_sf"/>
</dbReference>
<name>X1HQP9_9ZZZZ</name>
<dbReference type="SUPFAM" id="SSF51283">
    <property type="entry name" value="dUTPase-like"/>
    <property type="match status" value="1"/>
</dbReference>
<organism evidence="1">
    <name type="scientific">marine sediment metagenome</name>
    <dbReference type="NCBI Taxonomy" id="412755"/>
    <lineage>
        <taxon>unclassified sequences</taxon>
        <taxon>metagenomes</taxon>
        <taxon>ecological metagenomes</taxon>
    </lineage>
</organism>
<reference evidence="1" key="1">
    <citation type="journal article" date="2014" name="Front. Microbiol.">
        <title>High frequency of phylogenetically diverse reductive dehalogenase-homologous genes in deep subseafloor sedimentary metagenomes.</title>
        <authorList>
            <person name="Kawai M."/>
            <person name="Futagami T."/>
            <person name="Toyoda A."/>
            <person name="Takaki Y."/>
            <person name="Nishi S."/>
            <person name="Hori S."/>
            <person name="Arai W."/>
            <person name="Tsubouchi T."/>
            <person name="Morono Y."/>
            <person name="Uchiyama I."/>
            <person name="Ito T."/>
            <person name="Fujiyama A."/>
            <person name="Inagaki F."/>
            <person name="Takami H."/>
        </authorList>
    </citation>
    <scope>NUCLEOTIDE SEQUENCE</scope>
    <source>
        <strain evidence="1">Expedition CK06-06</strain>
    </source>
</reference>
<gene>
    <name evidence="1" type="ORF">S03H2_34923</name>
</gene>
<comment type="caution">
    <text evidence="1">The sequence shown here is derived from an EMBL/GenBank/DDBJ whole genome shotgun (WGS) entry which is preliminary data.</text>
</comment>
<dbReference type="Gene3D" id="2.70.40.10">
    <property type="match status" value="1"/>
</dbReference>
<dbReference type="AlphaFoldDB" id="X1HQP9"/>
<feature type="non-terminal residue" evidence="1">
    <location>
        <position position="1"/>
    </location>
</feature>
<protein>
    <recommendedName>
        <fullName evidence="2">dUTPase-like domain-containing protein</fullName>
    </recommendedName>
</protein>